<evidence type="ECO:0000256" key="1">
    <source>
        <dbReference type="SAM" id="MobiDB-lite"/>
    </source>
</evidence>
<reference evidence="3 4" key="1">
    <citation type="journal article" date="2010" name="Stand. Genomic Sci.">
        <title>Complete genome sequence of Ilyobacter polytropus type strain (CuHbu1).</title>
        <authorList>
            <person name="Sikorski J."/>
            <person name="Chertkov O."/>
            <person name="Lapidus A."/>
            <person name="Nolan M."/>
            <person name="Lucas S."/>
            <person name="Del Rio T.G."/>
            <person name="Tice H."/>
            <person name="Cheng J.F."/>
            <person name="Tapia R."/>
            <person name="Han C."/>
            <person name="Goodwin L."/>
            <person name="Pitluck S."/>
            <person name="Liolios K."/>
            <person name="Ivanova N."/>
            <person name="Mavromatis K."/>
            <person name="Mikhailova N."/>
            <person name="Pati A."/>
            <person name="Chen A."/>
            <person name="Palaniappan K."/>
            <person name="Land M."/>
            <person name="Hauser L."/>
            <person name="Chang Y.J."/>
            <person name="Jeffries C.D."/>
            <person name="Brambilla E."/>
            <person name="Yasawong M."/>
            <person name="Rohde M."/>
            <person name="Pukall R."/>
            <person name="Spring S."/>
            <person name="Goker M."/>
            <person name="Woyke T."/>
            <person name="Bristow J."/>
            <person name="Eisen J.A."/>
            <person name="Markowitz V."/>
            <person name="Hugenholtz P."/>
            <person name="Kyrpides N.C."/>
            <person name="Klenk H.P."/>
        </authorList>
    </citation>
    <scope>NUCLEOTIDE SEQUENCE [LARGE SCALE GENOMIC DNA]</scope>
    <source>
        <strain evidence="4">ATCC 51220 / DSM 2926 / LMG 16218 / CuHBu1</strain>
    </source>
</reference>
<evidence type="ECO:0000256" key="2">
    <source>
        <dbReference type="SAM" id="Phobius"/>
    </source>
</evidence>
<accession>E3H9R9</accession>
<keyword evidence="2" id="KW-0812">Transmembrane</keyword>
<evidence type="ECO:0000313" key="4">
    <source>
        <dbReference type="Proteomes" id="UP000006875"/>
    </source>
</evidence>
<evidence type="ECO:0008006" key="5">
    <source>
        <dbReference type="Google" id="ProtNLM"/>
    </source>
</evidence>
<gene>
    <name evidence="3" type="ordered locus">Ilyop_1827</name>
</gene>
<keyword evidence="2" id="KW-1133">Transmembrane helix</keyword>
<dbReference type="InterPro" id="IPR012902">
    <property type="entry name" value="N_methyl_site"/>
</dbReference>
<dbReference type="Proteomes" id="UP000006875">
    <property type="component" value="Chromosome"/>
</dbReference>
<dbReference type="HOGENOM" id="CLU_1208469_0_0_0"/>
<organism evidence="3 4">
    <name type="scientific">Ilyobacter polytropus (strain ATCC 51220 / DSM 2926 / LMG 16218 / CuHBu1)</name>
    <dbReference type="NCBI Taxonomy" id="572544"/>
    <lineage>
        <taxon>Bacteria</taxon>
        <taxon>Fusobacteriati</taxon>
        <taxon>Fusobacteriota</taxon>
        <taxon>Fusobacteriia</taxon>
        <taxon>Fusobacteriales</taxon>
        <taxon>Fusobacteriaceae</taxon>
        <taxon>Ilyobacter</taxon>
    </lineage>
</organism>
<sequence>MKKRGYSVIEVLIAMAIFLFGIFPIIGFTFTSLRGERIAGSKEEAARLTTTVVDYIKSRGYDRVKSMIGSGFNETYELVLTDDKTAFRTENYDFEKDFYGISSPSSSDNIFILNSRGLRMDDGKAQFTVYMNLADVELMRLKNSTGDDDPETGWEEEDKYENPITGEDGDNILFGTGGINTDETNGSDSLTRDKFIFGKVIFEYTQNTDGVFDKDVEMQFVISPIEEWR</sequence>
<dbReference type="eggNOG" id="COG4967">
    <property type="taxonomic scope" value="Bacteria"/>
</dbReference>
<feature type="region of interest" description="Disordered" evidence="1">
    <location>
        <begin position="144"/>
        <end position="167"/>
    </location>
</feature>
<dbReference type="OrthoDB" id="93460at2"/>
<dbReference type="AlphaFoldDB" id="E3H9R9"/>
<protein>
    <recommendedName>
        <fullName evidence="5">Prepilin-type N-terminal cleavage/methylation domain-containing protein</fullName>
    </recommendedName>
</protein>
<feature type="transmembrane region" description="Helical" evidence="2">
    <location>
        <begin position="12"/>
        <end position="33"/>
    </location>
</feature>
<proteinExistence type="predicted"/>
<dbReference type="EMBL" id="CP002281">
    <property type="protein sequence ID" value="ADO83598.1"/>
    <property type="molecule type" value="Genomic_DNA"/>
</dbReference>
<dbReference type="Pfam" id="PF07963">
    <property type="entry name" value="N_methyl"/>
    <property type="match status" value="1"/>
</dbReference>
<keyword evidence="4" id="KW-1185">Reference proteome</keyword>
<feature type="compositionally biased region" description="Acidic residues" evidence="1">
    <location>
        <begin position="146"/>
        <end position="159"/>
    </location>
</feature>
<name>E3H9R9_ILYPC</name>
<keyword evidence="2" id="KW-0472">Membrane</keyword>
<dbReference type="RefSeq" id="WP_013388260.1">
    <property type="nucleotide sequence ID" value="NC_014632.1"/>
</dbReference>
<dbReference type="KEGG" id="ipo:Ilyop_1827"/>
<evidence type="ECO:0000313" key="3">
    <source>
        <dbReference type="EMBL" id="ADO83598.1"/>
    </source>
</evidence>
<dbReference type="STRING" id="572544.Ilyop_1827"/>